<comment type="caution">
    <text evidence="2">The sequence shown here is derived from an EMBL/GenBank/DDBJ whole genome shotgun (WGS) entry which is preliminary data.</text>
</comment>
<keyword evidence="1" id="KW-0472">Membrane</keyword>
<accession>A0A3N2DJV0</accession>
<keyword evidence="3" id="KW-1185">Reference proteome</keyword>
<dbReference type="AlphaFoldDB" id="A0A3N2DJV0"/>
<evidence type="ECO:0000313" key="2">
    <source>
        <dbReference type="EMBL" id="ROS00084.1"/>
    </source>
</evidence>
<reference evidence="2 3" key="1">
    <citation type="submission" date="2018-11" db="EMBL/GenBank/DDBJ databases">
        <title>Genomic Encyclopedia of Type Strains, Phase IV (KMG-IV): sequencing the most valuable type-strain genomes for metagenomic binning, comparative biology and taxonomic classification.</title>
        <authorList>
            <person name="Goeker M."/>
        </authorList>
    </citation>
    <scope>NUCLEOTIDE SEQUENCE [LARGE SCALE GENOMIC DNA]</scope>
    <source>
        <strain evidence="2 3">DSM 100316</strain>
    </source>
</reference>
<feature type="transmembrane region" description="Helical" evidence="1">
    <location>
        <begin position="6"/>
        <end position="29"/>
    </location>
</feature>
<dbReference type="EMBL" id="RKHR01000005">
    <property type="protein sequence ID" value="ROS00084.1"/>
    <property type="molecule type" value="Genomic_DNA"/>
</dbReference>
<protein>
    <submittedName>
        <fullName evidence="2">Uncharacterized protein</fullName>
    </submittedName>
</protein>
<evidence type="ECO:0000313" key="3">
    <source>
        <dbReference type="Proteomes" id="UP000275394"/>
    </source>
</evidence>
<proteinExistence type="predicted"/>
<evidence type="ECO:0000256" key="1">
    <source>
        <dbReference type="SAM" id="Phobius"/>
    </source>
</evidence>
<keyword evidence="1" id="KW-0812">Transmembrane</keyword>
<name>A0A3N2DJV0_9GAMM</name>
<dbReference type="Proteomes" id="UP000275394">
    <property type="component" value="Unassembled WGS sequence"/>
</dbReference>
<keyword evidence="1" id="KW-1133">Transmembrane helix</keyword>
<sequence length="38" mass="4177">MYIDETIVAGILVVAATTLITGFILHMIVKDVRNSRSD</sequence>
<gene>
    <name evidence="2" type="ORF">EDC56_2720</name>
</gene>
<organism evidence="2 3">
    <name type="scientific">Sinobacterium caligoides</name>
    <dbReference type="NCBI Taxonomy" id="933926"/>
    <lineage>
        <taxon>Bacteria</taxon>
        <taxon>Pseudomonadati</taxon>
        <taxon>Pseudomonadota</taxon>
        <taxon>Gammaproteobacteria</taxon>
        <taxon>Cellvibrionales</taxon>
        <taxon>Spongiibacteraceae</taxon>
        <taxon>Sinobacterium</taxon>
    </lineage>
</organism>